<keyword evidence="1" id="KW-1133">Transmembrane helix</keyword>
<dbReference type="EMBL" id="UINC01173500">
    <property type="protein sequence ID" value="SVD79131.1"/>
    <property type="molecule type" value="Genomic_DNA"/>
</dbReference>
<gene>
    <name evidence="2" type="ORF">METZ01_LOCUS431985</name>
</gene>
<reference evidence="2" key="1">
    <citation type="submission" date="2018-05" db="EMBL/GenBank/DDBJ databases">
        <authorList>
            <person name="Lanie J.A."/>
            <person name="Ng W.-L."/>
            <person name="Kazmierczak K.M."/>
            <person name="Andrzejewski T.M."/>
            <person name="Davidsen T.M."/>
            <person name="Wayne K.J."/>
            <person name="Tettelin H."/>
            <person name="Glass J.I."/>
            <person name="Rusch D."/>
            <person name="Podicherti R."/>
            <person name="Tsui H.-C.T."/>
            <person name="Winkler M.E."/>
        </authorList>
    </citation>
    <scope>NUCLEOTIDE SEQUENCE</scope>
</reference>
<keyword evidence="1" id="KW-0472">Membrane</keyword>
<proteinExistence type="predicted"/>
<organism evidence="2">
    <name type="scientific">marine metagenome</name>
    <dbReference type="NCBI Taxonomy" id="408172"/>
    <lineage>
        <taxon>unclassified sequences</taxon>
        <taxon>metagenomes</taxon>
        <taxon>ecological metagenomes</taxon>
    </lineage>
</organism>
<sequence length="48" mass="5157">MQLIIYTHPAITLMVGYLTFSHSSTIALGILSSRNLSLKSGSKLSAFS</sequence>
<dbReference type="AlphaFoldDB" id="A0A382Y8H6"/>
<evidence type="ECO:0000256" key="1">
    <source>
        <dbReference type="SAM" id="Phobius"/>
    </source>
</evidence>
<feature type="transmembrane region" description="Helical" evidence="1">
    <location>
        <begin position="6"/>
        <end position="31"/>
    </location>
</feature>
<accession>A0A382Y8H6</accession>
<name>A0A382Y8H6_9ZZZZ</name>
<evidence type="ECO:0000313" key="2">
    <source>
        <dbReference type="EMBL" id="SVD79131.1"/>
    </source>
</evidence>
<keyword evidence="1" id="KW-0812">Transmembrane</keyword>
<protein>
    <submittedName>
        <fullName evidence="2">Uncharacterized protein</fullName>
    </submittedName>
</protein>